<evidence type="ECO:0000256" key="5">
    <source>
        <dbReference type="ARBA" id="ARBA00023136"/>
    </source>
</evidence>
<keyword evidence="8" id="KW-0378">Hydrolase</keyword>
<reference evidence="8 9" key="1">
    <citation type="submission" date="2020-08" db="EMBL/GenBank/DDBJ databases">
        <title>Genomic Encyclopedia of Type Strains, Phase IV (KMG-IV): sequencing the most valuable type-strain genomes for metagenomic binning, comparative biology and taxonomic classification.</title>
        <authorList>
            <person name="Goeker M."/>
        </authorList>
    </citation>
    <scope>NUCLEOTIDE SEQUENCE [LARGE SCALE GENOMIC DNA]</scope>
    <source>
        <strain evidence="8 9">DSM 100044</strain>
    </source>
</reference>
<dbReference type="EC" id="3.4.23.43" evidence="8"/>
<evidence type="ECO:0000256" key="4">
    <source>
        <dbReference type="ARBA" id="ARBA00022989"/>
    </source>
</evidence>
<dbReference type="GO" id="GO:0005886">
    <property type="term" value="C:plasma membrane"/>
    <property type="evidence" value="ECO:0007669"/>
    <property type="project" value="UniProtKB-SubCell"/>
</dbReference>
<dbReference type="PANTHER" id="PTHR36506">
    <property type="entry name" value="PREFLAGELLIN PEPTIDASE"/>
    <property type="match status" value="1"/>
</dbReference>
<evidence type="ECO:0000256" key="2">
    <source>
        <dbReference type="ARBA" id="ARBA00022475"/>
    </source>
</evidence>
<feature type="domain" description="Prepilin type IV endopeptidase peptidase" evidence="7">
    <location>
        <begin position="14"/>
        <end position="117"/>
    </location>
</feature>
<dbReference type="InterPro" id="IPR052218">
    <property type="entry name" value="Preflagellin_Peptidase"/>
</dbReference>
<evidence type="ECO:0000313" key="9">
    <source>
        <dbReference type="Proteomes" id="UP000546200"/>
    </source>
</evidence>
<comment type="caution">
    <text evidence="8">The sequence shown here is derived from an EMBL/GenBank/DDBJ whole genome shotgun (WGS) entry which is preliminary data.</text>
</comment>
<feature type="transmembrane region" description="Helical" evidence="6">
    <location>
        <begin position="101"/>
        <end position="121"/>
    </location>
</feature>
<evidence type="ECO:0000313" key="8">
    <source>
        <dbReference type="EMBL" id="MBB5715938.1"/>
    </source>
</evidence>
<dbReference type="RefSeq" id="WP_184058739.1">
    <property type="nucleotide sequence ID" value="NZ_JACIJK010000008.1"/>
</dbReference>
<gene>
    <name evidence="8" type="ORF">FHS94_002795</name>
</gene>
<dbReference type="Pfam" id="PF01478">
    <property type="entry name" value="Peptidase_A24"/>
    <property type="match status" value="1"/>
</dbReference>
<accession>A0A7W9BEY2</accession>
<comment type="subcellular location">
    <subcellularLocation>
        <location evidence="1">Cell membrane</location>
        <topology evidence="1">Multi-pass membrane protein</topology>
    </subcellularLocation>
</comment>
<name>A0A7W9BEY2_9SPHN</name>
<dbReference type="GO" id="GO:0004190">
    <property type="term" value="F:aspartic-type endopeptidase activity"/>
    <property type="evidence" value="ECO:0007669"/>
    <property type="project" value="UniProtKB-EC"/>
</dbReference>
<dbReference type="InterPro" id="IPR000045">
    <property type="entry name" value="Prepilin_IV_endopep_pep"/>
</dbReference>
<dbReference type="PANTHER" id="PTHR36506:SF1">
    <property type="entry name" value="PREFLAGELLIN PEPTIDASE"/>
    <property type="match status" value="1"/>
</dbReference>
<evidence type="ECO:0000259" key="7">
    <source>
        <dbReference type="Pfam" id="PF01478"/>
    </source>
</evidence>
<dbReference type="EMBL" id="JACIJK010000008">
    <property type="protein sequence ID" value="MBB5715938.1"/>
    <property type="molecule type" value="Genomic_DNA"/>
</dbReference>
<dbReference type="Gene3D" id="1.20.120.1220">
    <property type="match status" value="1"/>
</dbReference>
<keyword evidence="2" id="KW-1003">Cell membrane</keyword>
<keyword evidence="3 6" id="KW-0812">Transmembrane</keyword>
<protein>
    <submittedName>
        <fullName evidence="8">Prepilin peptidase CpaA</fullName>
        <ecNumber evidence="8">3.4.23.43</ecNumber>
    </submittedName>
</protein>
<sequence length="157" mass="16748">MGWNNPAVALLATLAALLLAAAIEDVRGRTISNAKNLTIALLAPAWWWVSGLALWPDLVLQLVTGTIIFGLFVGVFAAGWMGGGDVKLIGALALWLPLDSLSWMLIAMSVIGGVLTILMLAHRYVARRMAPIEVPYGVAITCAALLAMREPILHHLS</sequence>
<organism evidence="8 9">
    <name type="scientific">Sphingomonas aerophila</name>
    <dbReference type="NCBI Taxonomy" id="1344948"/>
    <lineage>
        <taxon>Bacteria</taxon>
        <taxon>Pseudomonadati</taxon>
        <taxon>Pseudomonadota</taxon>
        <taxon>Alphaproteobacteria</taxon>
        <taxon>Sphingomonadales</taxon>
        <taxon>Sphingomonadaceae</taxon>
        <taxon>Sphingomonas</taxon>
    </lineage>
</organism>
<keyword evidence="9" id="KW-1185">Reference proteome</keyword>
<evidence type="ECO:0000256" key="3">
    <source>
        <dbReference type="ARBA" id="ARBA00022692"/>
    </source>
</evidence>
<feature type="transmembrane region" description="Helical" evidence="6">
    <location>
        <begin position="62"/>
        <end position="81"/>
    </location>
</feature>
<proteinExistence type="predicted"/>
<feature type="transmembrane region" description="Helical" evidence="6">
    <location>
        <begin position="38"/>
        <end position="55"/>
    </location>
</feature>
<evidence type="ECO:0000256" key="1">
    <source>
        <dbReference type="ARBA" id="ARBA00004651"/>
    </source>
</evidence>
<dbReference type="AlphaFoldDB" id="A0A7W9BEY2"/>
<keyword evidence="5 6" id="KW-0472">Membrane</keyword>
<evidence type="ECO:0000256" key="6">
    <source>
        <dbReference type="SAM" id="Phobius"/>
    </source>
</evidence>
<keyword evidence="4 6" id="KW-1133">Transmembrane helix</keyword>
<dbReference type="Proteomes" id="UP000546200">
    <property type="component" value="Unassembled WGS sequence"/>
</dbReference>